<dbReference type="Pfam" id="PF03364">
    <property type="entry name" value="Polyketide_cyc"/>
    <property type="match status" value="1"/>
</dbReference>
<comment type="similarity">
    <text evidence="1">Belongs to the ribosome association toxin RatA family.</text>
</comment>
<evidence type="ECO:0000313" key="4">
    <source>
        <dbReference type="EMBL" id="PZN72908.1"/>
    </source>
</evidence>
<sequence length="157" mass="17088">MTQINTGACVAYTPKQMYDLVNDAAAYPRYLPLCSEVAICSQGEDRLTAKITLAKGKIKLDFTTANVMEDGKRIDMDLVDGPFKYLHATWLFSPTSDGGAEVSFKLDFEFSNPLLRVAFGSFFKGIVESMVGAFCEQAALRYGDPHGSGVAAHKANT</sequence>
<feature type="domain" description="Coenzyme Q-binding protein COQ10 START" evidence="3">
    <location>
        <begin position="10"/>
        <end position="134"/>
    </location>
</feature>
<evidence type="ECO:0000259" key="3">
    <source>
        <dbReference type="Pfam" id="PF03364"/>
    </source>
</evidence>
<dbReference type="Proteomes" id="UP000249396">
    <property type="component" value="Unassembled WGS sequence"/>
</dbReference>
<keyword evidence="2" id="KW-1277">Toxin-antitoxin system</keyword>
<accession>A0A2W4QYB3</accession>
<dbReference type="EMBL" id="QJPH01000472">
    <property type="protein sequence ID" value="PZN72908.1"/>
    <property type="molecule type" value="Genomic_DNA"/>
</dbReference>
<organism evidence="4 5">
    <name type="scientific">Candidatus Methylumidiphilus alinenensis</name>
    <dbReference type="NCBI Taxonomy" id="2202197"/>
    <lineage>
        <taxon>Bacteria</taxon>
        <taxon>Pseudomonadati</taxon>
        <taxon>Pseudomonadota</taxon>
        <taxon>Gammaproteobacteria</taxon>
        <taxon>Methylococcales</taxon>
        <taxon>Candidatus Methylumidiphilus</taxon>
    </lineage>
</organism>
<comment type="caution">
    <text evidence="4">The sequence shown here is derived from an EMBL/GenBank/DDBJ whole genome shotgun (WGS) entry which is preliminary data.</text>
</comment>
<dbReference type="SUPFAM" id="SSF55961">
    <property type="entry name" value="Bet v1-like"/>
    <property type="match status" value="1"/>
</dbReference>
<dbReference type="GO" id="GO:0048039">
    <property type="term" value="F:ubiquinone binding"/>
    <property type="evidence" value="ECO:0007669"/>
    <property type="project" value="InterPro"/>
</dbReference>
<dbReference type="PANTHER" id="PTHR12901:SF10">
    <property type="entry name" value="COENZYME Q-BINDING PROTEIN COQ10, MITOCHONDRIAL"/>
    <property type="match status" value="1"/>
</dbReference>
<dbReference type="InterPro" id="IPR023393">
    <property type="entry name" value="START-like_dom_sf"/>
</dbReference>
<dbReference type="CDD" id="cd07813">
    <property type="entry name" value="COQ10p_like"/>
    <property type="match status" value="1"/>
</dbReference>
<name>A0A2W4QYB3_9GAMM</name>
<gene>
    <name evidence="4" type="ORF">DM484_23735</name>
</gene>
<dbReference type="Gene3D" id="3.30.530.20">
    <property type="match status" value="1"/>
</dbReference>
<dbReference type="AlphaFoldDB" id="A0A2W4QYB3"/>
<proteinExistence type="inferred from homology"/>
<evidence type="ECO:0000256" key="1">
    <source>
        <dbReference type="ARBA" id="ARBA00008918"/>
    </source>
</evidence>
<evidence type="ECO:0000256" key="2">
    <source>
        <dbReference type="ARBA" id="ARBA00022649"/>
    </source>
</evidence>
<reference evidence="4 5" key="1">
    <citation type="journal article" date="2018" name="Aquat. Microb. Ecol.">
        <title>Gammaproteobacterial methanotrophs dominate.</title>
        <authorList>
            <person name="Rissanen A.J."/>
            <person name="Saarenheimo J."/>
            <person name="Tiirola M."/>
            <person name="Peura S."/>
            <person name="Aalto S.L."/>
            <person name="Karvinen A."/>
            <person name="Nykanen H."/>
        </authorList>
    </citation>
    <scope>NUCLEOTIDE SEQUENCE [LARGE SCALE GENOMIC DNA]</scope>
    <source>
        <strain evidence="4">AMbin10</strain>
    </source>
</reference>
<evidence type="ECO:0000313" key="5">
    <source>
        <dbReference type="Proteomes" id="UP000249396"/>
    </source>
</evidence>
<keyword evidence="4" id="KW-0830">Ubiquinone</keyword>
<dbReference type="InterPro" id="IPR005031">
    <property type="entry name" value="COQ10_START"/>
</dbReference>
<dbReference type="GO" id="GO:0045333">
    <property type="term" value="P:cellular respiration"/>
    <property type="evidence" value="ECO:0007669"/>
    <property type="project" value="InterPro"/>
</dbReference>
<dbReference type="PANTHER" id="PTHR12901">
    <property type="entry name" value="SPERM PROTEIN HOMOLOG"/>
    <property type="match status" value="1"/>
</dbReference>
<protein>
    <submittedName>
        <fullName evidence="4">Ubiquinone-binding protein</fullName>
    </submittedName>
</protein>
<dbReference type="InterPro" id="IPR044996">
    <property type="entry name" value="COQ10-like"/>
</dbReference>